<proteinExistence type="inferred from homology"/>
<evidence type="ECO:0000313" key="11">
    <source>
        <dbReference type="Proteomes" id="UP000230973"/>
    </source>
</evidence>
<evidence type="ECO:0000256" key="1">
    <source>
        <dbReference type="ARBA" id="ARBA00004651"/>
    </source>
</evidence>
<dbReference type="Proteomes" id="UP000230973">
    <property type="component" value="Unassembled WGS sequence"/>
</dbReference>
<feature type="transmembrane region" description="Helical" evidence="7">
    <location>
        <begin position="138"/>
        <end position="157"/>
    </location>
</feature>
<feature type="transmembrane region" description="Helical" evidence="7">
    <location>
        <begin position="110"/>
        <end position="132"/>
    </location>
</feature>
<dbReference type="Pfam" id="PF06750">
    <property type="entry name" value="A24_N_bact"/>
    <property type="match status" value="1"/>
</dbReference>
<feature type="transmembrane region" description="Helical" evidence="7">
    <location>
        <begin position="6"/>
        <end position="29"/>
    </location>
</feature>
<dbReference type="GO" id="GO:0006465">
    <property type="term" value="P:signal peptide processing"/>
    <property type="evidence" value="ECO:0007669"/>
    <property type="project" value="TreeGrafter"/>
</dbReference>
<name>A0A2M7QAC5_9BACT</name>
<evidence type="ECO:0000259" key="8">
    <source>
        <dbReference type="Pfam" id="PF01478"/>
    </source>
</evidence>
<evidence type="ECO:0000256" key="5">
    <source>
        <dbReference type="ARBA" id="ARBA00022989"/>
    </source>
</evidence>
<reference evidence="11" key="1">
    <citation type="submission" date="2017-09" db="EMBL/GenBank/DDBJ databases">
        <title>Depth-based differentiation of microbial function through sediment-hosted aquifers and enrichment of novel symbionts in the deep terrestrial subsurface.</title>
        <authorList>
            <person name="Probst A.J."/>
            <person name="Ladd B."/>
            <person name="Jarett J.K."/>
            <person name="Geller-Mcgrath D.E."/>
            <person name="Sieber C.M.K."/>
            <person name="Emerson J.B."/>
            <person name="Anantharaman K."/>
            <person name="Thomas B.C."/>
            <person name="Malmstrom R."/>
            <person name="Stieglmeier M."/>
            <person name="Klingl A."/>
            <person name="Woyke T."/>
            <person name="Ryan C.M."/>
            <person name="Banfield J.F."/>
        </authorList>
    </citation>
    <scope>NUCLEOTIDE SEQUENCE [LARGE SCALE GENOMIC DNA]</scope>
</reference>
<evidence type="ECO:0000256" key="3">
    <source>
        <dbReference type="ARBA" id="ARBA00022475"/>
    </source>
</evidence>
<comment type="subcellular location">
    <subcellularLocation>
        <location evidence="1">Cell membrane</location>
        <topology evidence="1">Multi-pass membrane protein</topology>
    </subcellularLocation>
</comment>
<evidence type="ECO:0000256" key="6">
    <source>
        <dbReference type="ARBA" id="ARBA00023136"/>
    </source>
</evidence>
<dbReference type="PANTHER" id="PTHR30487:SF0">
    <property type="entry name" value="PREPILIN LEADER PEPTIDASE_N-METHYLTRANSFERASE-RELATED"/>
    <property type="match status" value="1"/>
</dbReference>
<dbReference type="AlphaFoldDB" id="A0A2M7QAC5"/>
<feature type="domain" description="Prepilin type IV endopeptidase peptidase" evidence="8">
    <location>
        <begin position="145"/>
        <end position="249"/>
    </location>
</feature>
<evidence type="ECO:0000256" key="2">
    <source>
        <dbReference type="ARBA" id="ARBA00005801"/>
    </source>
</evidence>
<feature type="transmembrane region" description="Helical" evidence="7">
    <location>
        <begin position="263"/>
        <end position="280"/>
    </location>
</feature>
<protein>
    <submittedName>
        <fullName evidence="10">Prepilin peptidase</fullName>
    </submittedName>
</protein>
<dbReference type="PANTHER" id="PTHR30487">
    <property type="entry name" value="TYPE 4 PREPILIN-LIKE PROTEINS LEADER PEPTIDE-PROCESSING ENZYME"/>
    <property type="match status" value="1"/>
</dbReference>
<evidence type="ECO:0000259" key="9">
    <source>
        <dbReference type="Pfam" id="PF06750"/>
    </source>
</evidence>
<dbReference type="InterPro" id="IPR010627">
    <property type="entry name" value="Prepilin_pept_A24_N"/>
</dbReference>
<keyword evidence="5 7" id="KW-1133">Transmembrane helix</keyword>
<organism evidence="10 11">
    <name type="scientific">Candidatus Uhrbacteria bacterium CG_4_10_14_0_8_um_filter_58_22</name>
    <dbReference type="NCBI Taxonomy" id="1975029"/>
    <lineage>
        <taxon>Bacteria</taxon>
        <taxon>Candidatus Uhriibacteriota</taxon>
    </lineage>
</organism>
<gene>
    <name evidence="10" type="ORF">COY93_01790</name>
</gene>
<dbReference type="InterPro" id="IPR000045">
    <property type="entry name" value="Prepilin_IV_endopep_pep"/>
</dbReference>
<comment type="caution">
    <text evidence="10">The sequence shown here is derived from an EMBL/GenBank/DDBJ whole genome shotgun (WGS) entry which is preliminary data.</text>
</comment>
<dbReference type="GO" id="GO:0004190">
    <property type="term" value="F:aspartic-type endopeptidase activity"/>
    <property type="evidence" value="ECO:0007669"/>
    <property type="project" value="InterPro"/>
</dbReference>
<dbReference type="Gene3D" id="1.20.120.1220">
    <property type="match status" value="1"/>
</dbReference>
<keyword evidence="6 7" id="KW-0472">Membrane</keyword>
<feature type="domain" description="Prepilin peptidase A24 N-terminal" evidence="9">
    <location>
        <begin position="48"/>
        <end position="128"/>
    </location>
</feature>
<dbReference type="Pfam" id="PF01478">
    <property type="entry name" value="Peptidase_A24"/>
    <property type="match status" value="1"/>
</dbReference>
<accession>A0A2M7QAC5</accession>
<evidence type="ECO:0000256" key="7">
    <source>
        <dbReference type="SAM" id="Phobius"/>
    </source>
</evidence>
<keyword evidence="3" id="KW-1003">Cell membrane</keyword>
<feature type="transmembrane region" description="Helical" evidence="7">
    <location>
        <begin position="41"/>
        <end position="61"/>
    </location>
</feature>
<sequence>MESSSQTAGTLFCFFGFGVGDLFGLVFVFSSPLFVLQLAHMVLFFAFVLGTAVGSFLNVVVWRLHTEENFVHGRSHCPHCGRTLAAVDLIPLLSYLLLRGRCRSCSVRISPSYFLVEAATGLLFMLSVQALSVGHLDWLRLLLSWFVVSVLSIVFVFDLRYMLIPRSVVLPAFVLVLAVNLLLGMSALSMVLGIAVTAGFFWLQRLLSHGRWIGGGDVQLGLLMGAALGFPNALVALFLAYVVGAAVGVALLTARRGTWRSEIPFGTFLSAATVVALLYGDRLVGWYFNLL</sequence>
<feature type="transmembrane region" description="Helical" evidence="7">
    <location>
        <begin position="222"/>
        <end position="251"/>
    </location>
</feature>
<evidence type="ECO:0000313" key="10">
    <source>
        <dbReference type="EMBL" id="PIY62923.1"/>
    </source>
</evidence>
<feature type="transmembrane region" description="Helical" evidence="7">
    <location>
        <begin position="169"/>
        <end position="202"/>
    </location>
</feature>
<dbReference type="InterPro" id="IPR050882">
    <property type="entry name" value="Prepilin_peptidase/N-MTase"/>
</dbReference>
<keyword evidence="4 7" id="KW-0812">Transmembrane</keyword>
<dbReference type="EMBL" id="PFLC01000023">
    <property type="protein sequence ID" value="PIY62923.1"/>
    <property type="molecule type" value="Genomic_DNA"/>
</dbReference>
<dbReference type="GO" id="GO:0005886">
    <property type="term" value="C:plasma membrane"/>
    <property type="evidence" value="ECO:0007669"/>
    <property type="project" value="UniProtKB-SubCell"/>
</dbReference>
<comment type="similarity">
    <text evidence="2">Belongs to the peptidase A24 family.</text>
</comment>
<evidence type="ECO:0000256" key="4">
    <source>
        <dbReference type="ARBA" id="ARBA00022692"/>
    </source>
</evidence>